<organism evidence="1 2">
    <name type="scientific">Apis cerana cerana</name>
    <name type="common">Oriental honeybee</name>
    <dbReference type="NCBI Taxonomy" id="94128"/>
    <lineage>
        <taxon>Eukaryota</taxon>
        <taxon>Metazoa</taxon>
        <taxon>Ecdysozoa</taxon>
        <taxon>Arthropoda</taxon>
        <taxon>Hexapoda</taxon>
        <taxon>Insecta</taxon>
        <taxon>Pterygota</taxon>
        <taxon>Neoptera</taxon>
        <taxon>Endopterygota</taxon>
        <taxon>Hymenoptera</taxon>
        <taxon>Apocrita</taxon>
        <taxon>Aculeata</taxon>
        <taxon>Apoidea</taxon>
        <taxon>Anthophila</taxon>
        <taxon>Apidae</taxon>
        <taxon>Apis</taxon>
    </lineage>
</organism>
<gene>
    <name evidence="1" type="ORF">APICC_03777</name>
</gene>
<name>A0A2A3EK88_APICC</name>
<dbReference type="AlphaFoldDB" id="A0A2A3EK88"/>
<reference evidence="1 2" key="1">
    <citation type="submission" date="2014-07" db="EMBL/GenBank/DDBJ databases">
        <title>Genomic and transcriptomic analysis on Apis cerana provide comprehensive insights into honey bee biology.</title>
        <authorList>
            <person name="Diao Q."/>
            <person name="Sun L."/>
            <person name="Zheng H."/>
            <person name="Zheng H."/>
            <person name="Xu S."/>
            <person name="Wang S."/>
            <person name="Zeng Z."/>
            <person name="Hu F."/>
            <person name="Su S."/>
            <person name="Wu J."/>
        </authorList>
    </citation>
    <scope>NUCLEOTIDE SEQUENCE [LARGE SCALE GENOMIC DNA]</scope>
    <source>
        <tissue evidence="1">Pupae without intestine</tissue>
    </source>
</reference>
<accession>A0A2A3EK88</accession>
<dbReference type="EMBL" id="KZ288222">
    <property type="protein sequence ID" value="PBC32110.1"/>
    <property type="molecule type" value="Genomic_DNA"/>
</dbReference>
<keyword evidence="2" id="KW-1185">Reference proteome</keyword>
<evidence type="ECO:0000313" key="2">
    <source>
        <dbReference type="Proteomes" id="UP000242457"/>
    </source>
</evidence>
<proteinExistence type="predicted"/>
<sequence length="459" mass="53926">MIQGDKRSHILIEDKNNNTLKINSLLQNAKKKKQCDLSQHCKKVNVTQKLKQKSIKKCQKVKENLNIPNMFLKYNGEAYKYQIQQLNYLFKQPLNYSTLTQDELYVLYKKYKSDGHYKNNKNLPSFTSHFVNNMFNENIHFHDKFSDIQNIKSKNNEDIIADLYCNNLNENQHIEENSKIYEILHSNINQDLLKCTETSQLNNMESRIHNKYLYNEENTLSNNNYNYMNHNVQYNNLEILNDIQNIAQSKSNTKKISNIEEDYFTCNLINSQNISKEHQNSRYMNKNLLYNVSDTNMQYENLTNDSEISQENNIHYPVQYNNFSLNPNFYSDFYLNKCNSTTSINNNNCQSLKNAQSICIPHITNLESCFNVKNSITPYPLPLIKSHLEEQSNFNLPIYTDTYSVCNNKKLTHISNDNVNDIQTNFNAYNLNSTVMSDDIHSQINTFIPSCANMINQYN</sequence>
<dbReference type="Proteomes" id="UP000242457">
    <property type="component" value="Unassembled WGS sequence"/>
</dbReference>
<evidence type="ECO:0000313" key="1">
    <source>
        <dbReference type="EMBL" id="PBC32110.1"/>
    </source>
</evidence>
<dbReference type="OrthoDB" id="7605799at2759"/>
<protein>
    <submittedName>
        <fullName evidence="1">Uncharacterized protein</fullName>
    </submittedName>
</protein>